<name>A0A6M3XWQ3_9ZZZZ</name>
<dbReference type="AlphaFoldDB" id="A0A6M3XWQ3"/>
<protein>
    <submittedName>
        <fullName evidence="1">Uncharacterized protein</fullName>
    </submittedName>
</protein>
<proteinExistence type="predicted"/>
<sequence length="178" mass="20345">MPKDNVVEFPGDLDPAQFRISATDTKGHTARKWYNIQPMHSQMMAVLMEAKKFPYRTIGEFTRHAIVRHIHWLESIHQPIKSVTGALDASNAVLRDMEFRSEFKYFIEKLDKQVNILVDEGDIGAARKLVLEVLRHIEDMPEGYWRDKYLGQIRKGHAKLLEGAPKASLLAFSEEGAG</sequence>
<accession>A0A6M3XWQ3</accession>
<reference evidence="1" key="1">
    <citation type="submission" date="2020-03" db="EMBL/GenBank/DDBJ databases">
        <title>The deep terrestrial virosphere.</title>
        <authorList>
            <person name="Holmfeldt K."/>
            <person name="Nilsson E."/>
            <person name="Simone D."/>
            <person name="Lopez-Fernandez M."/>
            <person name="Wu X."/>
            <person name="de Brujin I."/>
            <person name="Lundin D."/>
            <person name="Andersson A."/>
            <person name="Bertilsson S."/>
            <person name="Dopson M."/>
        </authorList>
    </citation>
    <scope>NUCLEOTIDE SEQUENCE</scope>
    <source>
        <strain evidence="1">TM448B02103</strain>
    </source>
</reference>
<dbReference type="EMBL" id="MT144873">
    <property type="protein sequence ID" value="QJI00736.1"/>
    <property type="molecule type" value="Genomic_DNA"/>
</dbReference>
<gene>
    <name evidence="1" type="ORF">TM448B02103_0002</name>
</gene>
<evidence type="ECO:0000313" key="1">
    <source>
        <dbReference type="EMBL" id="QJI00736.1"/>
    </source>
</evidence>
<organism evidence="1">
    <name type="scientific">viral metagenome</name>
    <dbReference type="NCBI Taxonomy" id="1070528"/>
    <lineage>
        <taxon>unclassified sequences</taxon>
        <taxon>metagenomes</taxon>
        <taxon>organismal metagenomes</taxon>
    </lineage>
</organism>